<name>A0A8S3TZL1_MYTED</name>
<dbReference type="AlphaFoldDB" id="A0A8S3TZL1"/>
<dbReference type="InterPro" id="IPR052986">
    <property type="entry name" value="VLIG_GTPase"/>
</dbReference>
<dbReference type="Proteomes" id="UP000683360">
    <property type="component" value="Unassembled WGS sequence"/>
</dbReference>
<accession>A0A8S3TZL1</accession>
<sequence>MQSEKETYSKYFISLVKDPATEVRMAQLFLRNIERFIIETVSRELPTIVVNSIIPDTFNTKYSLMIAIMTNLVNNPNFDEFMQYIDDSSSYALDWLTKYINKKIFAKNGQENEYTRFAETSITRICMKIKTILKSLVIKTSDDKKARMSEWCTIFEENLNKDNTVTKGTFHTDIGDECVDVFHFKELTLNEFENVEQKVKNSFKSEVAENVKWTDSPYQKVFNWLWGCTAKCPFCNEICQKRDKHKRETHSCIQHRPPGVFGIRQTQTQMMAWMSCNCLVSSDNYFRCNAIDTKQRCKNSGKDGLNCLHKYRKYTEVIDNWIIEPSSFDELPKYWIWFISQFEKELCKTYGYKAFENKMDEWKKITADDAIKSLTINMIKNEDSPK</sequence>
<organism evidence="1 2">
    <name type="scientific">Mytilus edulis</name>
    <name type="common">Blue mussel</name>
    <dbReference type="NCBI Taxonomy" id="6550"/>
    <lineage>
        <taxon>Eukaryota</taxon>
        <taxon>Metazoa</taxon>
        <taxon>Spiralia</taxon>
        <taxon>Lophotrochozoa</taxon>
        <taxon>Mollusca</taxon>
        <taxon>Bivalvia</taxon>
        <taxon>Autobranchia</taxon>
        <taxon>Pteriomorphia</taxon>
        <taxon>Mytilida</taxon>
        <taxon>Mytiloidea</taxon>
        <taxon>Mytilidae</taxon>
        <taxon>Mytilinae</taxon>
        <taxon>Mytilus</taxon>
    </lineage>
</organism>
<protein>
    <submittedName>
        <fullName evidence="1">Uncharacterized protein</fullName>
    </submittedName>
</protein>
<keyword evidence="2" id="KW-1185">Reference proteome</keyword>
<reference evidence="1" key="1">
    <citation type="submission" date="2021-03" db="EMBL/GenBank/DDBJ databases">
        <authorList>
            <person name="Bekaert M."/>
        </authorList>
    </citation>
    <scope>NUCLEOTIDE SEQUENCE</scope>
</reference>
<dbReference type="EMBL" id="CAJPWZ010002501">
    <property type="protein sequence ID" value="CAG2239061.1"/>
    <property type="molecule type" value="Genomic_DNA"/>
</dbReference>
<dbReference type="PANTHER" id="PTHR14819:SF25">
    <property type="entry name" value="CHROMOSOME UNDETERMINED SCAFFOLD_52, WHOLE GENOME SHOTGUN SEQUENCE"/>
    <property type="match status" value="1"/>
</dbReference>
<proteinExistence type="predicted"/>
<dbReference type="PANTHER" id="PTHR14819">
    <property type="entry name" value="GTP-BINDING"/>
    <property type="match status" value="1"/>
</dbReference>
<evidence type="ECO:0000313" key="2">
    <source>
        <dbReference type="Proteomes" id="UP000683360"/>
    </source>
</evidence>
<dbReference type="OrthoDB" id="1597724at2759"/>
<gene>
    <name evidence="1" type="ORF">MEDL_51426</name>
</gene>
<evidence type="ECO:0000313" key="1">
    <source>
        <dbReference type="EMBL" id="CAG2239061.1"/>
    </source>
</evidence>
<comment type="caution">
    <text evidence="1">The sequence shown here is derived from an EMBL/GenBank/DDBJ whole genome shotgun (WGS) entry which is preliminary data.</text>
</comment>